<keyword evidence="20" id="KW-1185">Reference proteome</keyword>
<feature type="domain" description="Mis18" evidence="18">
    <location>
        <begin position="136"/>
        <end position="234"/>
    </location>
</feature>
<gene>
    <name evidence="19" type="primary">MIS18A</name>
</gene>
<dbReference type="GO" id="GO:0046872">
    <property type="term" value="F:metal ion binding"/>
    <property type="evidence" value="ECO:0007669"/>
    <property type="project" value="UniProtKB-KW"/>
</dbReference>
<dbReference type="GO" id="GO:0034080">
    <property type="term" value="P:CENP-A containing chromatin assembly"/>
    <property type="evidence" value="ECO:0007669"/>
    <property type="project" value="TreeGrafter"/>
</dbReference>
<keyword evidence="9" id="KW-0498">Mitosis</keyword>
<comment type="function">
    <text evidence="1">Required for recruitment of CENPA to centromeres and normal chromosome segregation during mitosis.</text>
</comment>
<dbReference type="GeneID" id="114792872"/>
<name>A0AAY4E8E5_9TELE</name>
<reference evidence="19 20" key="1">
    <citation type="submission" date="2020-06" db="EMBL/GenBank/DDBJ databases">
        <authorList>
            <consortium name="Wellcome Sanger Institute Data Sharing"/>
        </authorList>
    </citation>
    <scope>NUCLEOTIDE SEQUENCE [LARGE SCALE GENOMIC DNA]</scope>
</reference>
<keyword evidence="12" id="KW-0539">Nucleus</keyword>
<keyword evidence="6" id="KW-0597">Phosphoprotein</keyword>
<evidence type="ECO:0000256" key="6">
    <source>
        <dbReference type="ARBA" id="ARBA00022553"/>
    </source>
</evidence>
<dbReference type="InterPro" id="IPR034752">
    <property type="entry name" value="Mis18"/>
</dbReference>
<evidence type="ECO:0000259" key="18">
    <source>
        <dbReference type="PROSITE" id="PS51793"/>
    </source>
</evidence>
<feature type="compositionally biased region" description="Low complexity" evidence="17">
    <location>
        <begin position="56"/>
        <end position="72"/>
    </location>
</feature>
<keyword evidence="14" id="KW-0137">Centromere</keyword>
<proteinExistence type="predicted"/>
<keyword evidence="7" id="KW-0132">Cell division</keyword>
<keyword evidence="5" id="KW-1017">Isopeptide bond</keyword>
<dbReference type="GO" id="GO:0007059">
    <property type="term" value="P:chromosome segregation"/>
    <property type="evidence" value="ECO:0007669"/>
    <property type="project" value="TreeGrafter"/>
</dbReference>
<dbReference type="Proteomes" id="UP000694580">
    <property type="component" value="Chromosome 6"/>
</dbReference>
<evidence type="ECO:0000256" key="17">
    <source>
        <dbReference type="SAM" id="MobiDB-lite"/>
    </source>
</evidence>
<dbReference type="GO" id="GO:0000785">
    <property type="term" value="C:chromatin"/>
    <property type="evidence" value="ECO:0007669"/>
    <property type="project" value="TreeGrafter"/>
</dbReference>
<dbReference type="GO" id="GO:0000775">
    <property type="term" value="C:chromosome, centromeric region"/>
    <property type="evidence" value="ECO:0007669"/>
    <property type="project" value="UniProtKB-SubCell"/>
</dbReference>
<evidence type="ECO:0000256" key="3">
    <source>
        <dbReference type="ARBA" id="ARBA00004584"/>
    </source>
</evidence>
<dbReference type="Pfam" id="PF03226">
    <property type="entry name" value="Yippee-Mis18"/>
    <property type="match status" value="1"/>
</dbReference>
<evidence type="ECO:0000313" key="20">
    <source>
        <dbReference type="Proteomes" id="UP000694580"/>
    </source>
</evidence>
<dbReference type="GO" id="GO:0005634">
    <property type="term" value="C:nucleus"/>
    <property type="evidence" value="ECO:0007669"/>
    <property type="project" value="UniProtKB-SubCell"/>
</dbReference>
<organism evidence="19 20">
    <name type="scientific">Denticeps clupeoides</name>
    <name type="common">denticle herring</name>
    <dbReference type="NCBI Taxonomy" id="299321"/>
    <lineage>
        <taxon>Eukaryota</taxon>
        <taxon>Metazoa</taxon>
        <taxon>Chordata</taxon>
        <taxon>Craniata</taxon>
        <taxon>Vertebrata</taxon>
        <taxon>Euteleostomi</taxon>
        <taxon>Actinopterygii</taxon>
        <taxon>Neopterygii</taxon>
        <taxon>Teleostei</taxon>
        <taxon>Clupei</taxon>
        <taxon>Clupeiformes</taxon>
        <taxon>Denticipitoidei</taxon>
        <taxon>Denticipitidae</taxon>
        <taxon>Denticeps</taxon>
    </lineage>
</organism>
<dbReference type="GeneTree" id="ENSGT00940000154267"/>
<evidence type="ECO:0000313" key="19">
    <source>
        <dbReference type="Ensembl" id="ENSDCDP00010053932.1"/>
    </source>
</evidence>
<evidence type="ECO:0000256" key="7">
    <source>
        <dbReference type="ARBA" id="ARBA00022618"/>
    </source>
</evidence>
<dbReference type="PANTHER" id="PTHR16431">
    <property type="entry name" value="NEUROGENIC PROTEIN MASTERMIND"/>
    <property type="match status" value="1"/>
</dbReference>
<evidence type="ECO:0000256" key="2">
    <source>
        <dbReference type="ARBA" id="ARBA00004123"/>
    </source>
</evidence>
<keyword evidence="10" id="KW-0862">Zinc</keyword>
<reference evidence="19" key="2">
    <citation type="submission" date="2025-08" db="UniProtKB">
        <authorList>
            <consortium name="Ensembl"/>
        </authorList>
    </citation>
    <scope>IDENTIFICATION</scope>
</reference>
<dbReference type="RefSeq" id="XP_028840201.1">
    <property type="nucleotide sequence ID" value="XM_028984368.1"/>
</dbReference>
<evidence type="ECO:0000256" key="8">
    <source>
        <dbReference type="ARBA" id="ARBA00022723"/>
    </source>
</evidence>
<evidence type="ECO:0000256" key="15">
    <source>
        <dbReference type="ARBA" id="ARBA00039650"/>
    </source>
</evidence>
<keyword evidence="8" id="KW-0479">Metal-binding</keyword>
<keyword evidence="4" id="KW-0158">Chromosome</keyword>
<evidence type="ECO:0000256" key="9">
    <source>
        <dbReference type="ARBA" id="ARBA00022776"/>
    </source>
</evidence>
<dbReference type="Ensembl" id="ENSDCDT00010064466.1">
    <property type="protein sequence ID" value="ENSDCDP00010053932.1"/>
    <property type="gene ID" value="ENSDCDG00010031240.1"/>
</dbReference>
<evidence type="ECO:0000256" key="10">
    <source>
        <dbReference type="ARBA" id="ARBA00022833"/>
    </source>
</evidence>
<accession>A0AAY4E8E5</accession>
<feature type="region of interest" description="Disordered" evidence="17">
    <location>
        <begin position="51"/>
        <end position="132"/>
    </location>
</feature>
<keyword evidence="11" id="KW-0832">Ubl conjugation</keyword>
<evidence type="ECO:0000256" key="16">
    <source>
        <dbReference type="ARBA" id="ARBA00046705"/>
    </source>
</evidence>
<reference evidence="19" key="3">
    <citation type="submission" date="2025-09" db="UniProtKB">
        <authorList>
            <consortium name="Ensembl"/>
        </authorList>
    </citation>
    <scope>IDENTIFICATION</scope>
</reference>
<dbReference type="PROSITE" id="PS51793">
    <property type="entry name" value="MIS18"/>
    <property type="match status" value="1"/>
</dbReference>
<dbReference type="InterPro" id="IPR004910">
    <property type="entry name" value="Yippee/Mis18/Cereblon"/>
</dbReference>
<keyword evidence="13" id="KW-0131">Cell cycle</keyword>
<evidence type="ECO:0000256" key="4">
    <source>
        <dbReference type="ARBA" id="ARBA00022454"/>
    </source>
</evidence>
<evidence type="ECO:0000256" key="13">
    <source>
        <dbReference type="ARBA" id="ARBA00023306"/>
    </source>
</evidence>
<protein>
    <recommendedName>
        <fullName evidence="15">Protein Mis18-alpha</fullName>
    </recommendedName>
</protein>
<dbReference type="AlphaFoldDB" id="A0AAY4E8E5"/>
<dbReference type="GO" id="GO:0051301">
    <property type="term" value="P:cell division"/>
    <property type="evidence" value="ECO:0007669"/>
    <property type="project" value="UniProtKB-KW"/>
</dbReference>
<feature type="compositionally biased region" description="Polar residues" evidence="17">
    <location>
        <begin position="110"/>
        <end position="122"/>
    </location>
</feature>
<sequence>MVINQSISLPKLWTILSTNVRIAIQLAIGNETFNLSMLLNVKTEQLHVKRPHVRHGVVSSSPPGGASGSSVAQPVNRPKGGEEGVSENPRPTGTMASRRDPRAALLDESYASSEVSSATDGTGSRGDEDERDGEAPAVFFCGKCRLPVGDSLSWAGSEEERNQILLQRVNNNIIVGKEPYLDPVQKRLGCLIVNLTCRGCCSVLGMMYVSTPKKLDHKRSLFCLNVESIDSYVIGSTDQEVADLSCEGTPVTLEYQERVEQQMTEIKAIAVTIGQRLFELEAELRNRSQ</sequence>
<comment type="subunit">
    <text evidence="16">Homodimer, and heterodimer with OIP5/MIS18B. Identified in a complex containing MIS18A, OIP5/MIS18B, MIS18BP1, RBBP7 and RBBP4.</text>
</comment>
<evidence type="ECO:0000256" key="1">
    <source>
        <dbReference type="ARBA" id="ARBA00003694"/>
    </source>
</evidence>
<evidence type="ECO:0000256" key="14">
    <source>
        <dbReference type="ARBA" id="ARBA00023328"/>
    </source>
</evidence>
<comment type="subcellular location">
    <subcellularLocation>
        <location evidence="3">Chromosome</location>
        <location evidence="3">Centromere</location>
    </subcellularLocation>
    <subcellularLocation>
        <location evidence="2">Nucleus</location>
    </subcellularLocation>
</comment>
<evidence type="ECO:0000256" key="12">
    <source>
        <dbReference type="ARBA" id="ARBA00023242"/>
    </source>
</evidence>
<dbReference type="PANTHER" id="PTHR16431:SF2">
    <property type="entry name" value="PROTEIN MIS18-ALPHA"/>
    <property type="match status" value="1"/>
</dbReference>
<evidence type="ECO:0000256" key="11">
    <source>
        <dbReference type="ARBA" id="ARBA00022843"/>
    </source>
</evidence>
<evidence type="ECO:0000256" key="5">
    <source>
        <dbReference type="ARBA" id="ARBA00022499"/>
    </source>
</evidence>